<keyword evidence="2" id="KW-1185">Reference proteome</keyword>
<dbReference type="EMBL" id="JAUUDS010000001">
    <property type="protein sequence ID" value="MDP1026300.1"/>
    <property type="molecule type" value="Genomic_DNA"/>
</dbReference>
<gene>
    <name evidence="1" type="ORF">Q5H91_03675</name>
</gene>
<name>A0ABT9EHJ2_9SPHN</name>
<evidence type="ECO:0000313" key="1">
    <source>
        <dbReference type="EMBL" id="MDP1026300.1"/>
    </source>
</evidence>
<sequence>MMAQPDPEAPVEAVEAFGLPAHLSADLRRLERLPAPRAIQRVENWREVVADAMRLARGGWAASALALGWTAADLFGVGSRDSWDCEGLAVWLRGRSLLLIDEHRAVAEGGAGREAFVRGGMGHGTHPTVTPIMLWEFGR</sequence>
<evidence type="ECO:0000313" key="2">
    <source>
        <dbReference type="Proteomes" id="UP001230685"/>
    </source>
</evidence>
<accession>A0ABT9EHJ2</accession>
<proteinExistence type="predicted"/>
<dbReference type="Proteomes" id="UP001230685">
    <property type="component" value="Unassembled WGS sequence"/>
</dbReference>
<protein>
    <submittedName>
        <fullName evidence="1">Uncharacterized protein</fullName>
    </submittedName>
</protein>
<reference evidence="1 2" key="1">
    <citation type="submission" date="2023-07" db="EMBL/GenBank/DDBJ databases">
        <authorList>
            <person name="Kim M.K."/>
        </authorList>
    </citation>
    <scope>NUCLEOTIDE SEQUENCE [LARGE SCALE GENOMIC DNA]</scope>
    <source>
        <strain evidence="1 2">KR1UV-12</strain>
    </source>
</reference>
<comment type="caution">
    <text evidence="1">The sequence shown here is derived from an EMBL/GenBank/DDBJ whole genome shotgun (WGS) entry which is preliminary data.</text>
</comment>
<organism evidence="1 2">
    <name type="scientific">Sphingomonas aurea</name>
    <dbReference type="NCBI Taxonomy" id="3063994"/>
    <lineage>
        <taxon>Bacteria</taxon>
        <taxon>Pseudomonadati</taxon>
        <taxon>Pseudomonadota</taxon>
        <taxon>Alphaproteobacteria</taxon>
        <taxon>Sphingomonadales</taxon>
        <taxon>Sphingomonadaceae</taxon>
        <taxon>Sphingomonas</taxon>
    </lineage>
</organism>